<proteinExistence type="predicted"/>
<reference evidence="2" key="2">
    <citation type="submission" date="2017-02" db="UniProtKB">
        <authorList>
            <consortium name="WormBaseParasite"/>
        </authorList>
    </citation>
    <scope>IDENTIFICATION</scope>
</reference>
<organism evidence="1 2">
    <name type="scientific">Angiostrongylus cantonensis</name>
    <name type="common">Rat lungworm</name>
    <dbReference type="NCBI Taxonomy" id="6313"/>
    <lineage>
        <taxon>Eukaryota</taxon>
        <taxon>Metazoa</taxon>
        <taxon>Ecdysozoa</taxon>
        <taxon>Nematoda</taxon>
        <taxon>Chromadorea</taxon>
        <taxon>Rhabditida</taxon>
        <taxon>Rhabditina</taxon>
        <taxon>Rhabditomorpha</taxon>
        <taxon>Strongyloidea</taxon>
        <taxon>Metastrongylidae</taxon>
        <taxon>Angiostrongylus</taxon>
    </lineage>
</organism>
<accession>A0A0K0D9U4</accession>
<keyword evidence="1" id="KW-1185">Reference proteome</keyword>
<evidence type="ECO:0000313" key="2">
    <source>
        <dbReference type="WBParaSite" id="ACAC_0000694401-mRNA-1"/>
    </source>
</evidence>
<reference evidence="1" key="1">
    <citation type="submission" date="2012-09" db="EMBL/GenBank/DDBJ databases">
        <authorList>
            <person name="Martin A.A."/>
        </authorList>
    </citation>
    <scope>NUCLEOTIDE SEQUENCE</scope>
</reference>
<dbReference type="Proteomes" id="UP000035642">
    <property type="component" value="Unassembled WGS sequence"/>
</dbReference>
<name>A0A0K0D9U4_ANGCA</name>
<evidence type="ECO:0000313" key="1">
    <source>
        <dbReference type="Proteomes" id="UP000035642"/>
    </source>
</evidence>
<sequence>LRHARGIYPCAHGPPSLQSLRYRQIGTRLVWEDSSTGSIHRQTTSFLSRGYRIHCISYLAEHFNRFTLSRNYFETPLLAMARLEKRTLVIYGESANTVTSTLHQRNYKAVYLSGSQFSCLIIESLLLGLNLSISHFPFSFIPNIQLFTSFIQ</sequence>
<protein>
    <submittedName>
        <fullName evidence="2">Isochorismatase domain-containing protein</fullName>
    </submittedName>
</protein>
<dbReference type="WBParaSite" id="ACAC_0000694401-mRNA-1">
    <property type="protein sequence ID" value="ACAC_0000694401-mRNA-1"/>
    <property type="gene ID" value="ACAC_0000694401"/>
</dbReference>
<dbReference type="AlphaFoldDB" id="A0A0K0D9U4"/>